<dbReference type="EMBL" id="KB908703">
    <property type="protein sequence ID" value="EOA85468.1"/>
    <property type="molecule type" value="Genomic_DNA"/>
</dbReference>
<organism evidence="1 2">
    <name type="scientific">Exserohilum turcicum (strain 28A)</name>
    <name type="common">Northern leaf blight fungus</name>
    <name type="synonym">Setosphaeria turcica</name>
    <dbReference type="NCBI Taxonomy" id="671987"/>
    <lineage>
        <taxon>Eukaryota</taxon>
        <taxon>Fungi</taxon>
        <taxon>Dikarya</taxon>
        <taxon>Ascomycota</taxon>
        <taxon>Pezizomycotina</taxon>
        <taxon>Dothideomycetes</taxon>
        <taxon>Pleosporomycetidae</taxon>
        <taxon>Pleosporales</taxon>
        <taxon>Pleosporineae</taxon>
        <taxon>Pleosporaceae</taxon>
        <taxon>Exserohilum</taxon>
    </lineage>
</organism>
<gene>
    <name evidence="1" type="ORF">SETTUDRAFT_32668</name>
</gene>
<dbReference type="AlphaFoldDB" id="R0JWZ9"/>
<protein>
    <submittedName>
        <fullName evidence="1">Uncharacterized protein</fullName>
    </submittedName>
</protein>
<name>R0JWZ9_EXST2</name>
<evidence type="ECO:0000313" key="2">
    <source>
        <dbReference type="Proteomes" id="UP000016935"/>
    </source>
</evidence>
<keyword evidence="2" id="KW-1185">Reference proteome</keyword>
<accession>R0JWZ9</accession>
<sequence>MLLHGVGLADAGGTREVATSDLITAVGDAIGRACIHGDAALAAADQGPPRPSSPPRPIVHVHASLFQTAAVDESMPVHARVQVYYTVDGGRGRAIGLRLIVGLAAMSAAVL</sequence>
<dbReference type="GeneID" id="19403682"/>
<dbReference type="RefSeq" id="XP_008027060.1">
    <property type="nucleotide sequence ID" value="XM_008028869.1"/>
</dbReference>
<reference evidence="1 2" key="2">
    <citation type="journal article" date="2013" name="PLoS Genet.">
        <title>Comparative genome structure, secondary metabolite, and effector coding capacity across Cochliobolus pathogens.</title>
        <authorList>
            <person name="Condon B.J."/>
            <person name="Leng Y."/>
            <person name="Wu D."/>
            <person name="Bushley K.E."/>
            <person name="Ohm R.A."/>
            <person name="Otillar R."/>
            <person name="Martin J."/>
            <person name="Schackwitz W."/>
            <person name="Grimwood J."/>
            <person name="MohdZainudin N."/>
            <person name="Xue C."/>
            <person name="Wang R."/>
            <person name="Manning V.A."/>
            <person name="Dhillon B."/>
            <person name="Tu Z.J."/>
            <person name="Steffenson B.J."/>
            <person name="Salamov A."/>
            <person name="Sun H."/>
            <person name="Lowry S."/>
            <person name="LaButti K."/>
            <person name="Han J."/>
            <person name="Copeland A."/>
            <person name="Lindquist E."/>
            <person name="Barry K."/>
            <person name="Schmutz J."/>
            <person name="Baker S.E."/>
            <person name="Ciuffetti L.M."/>
            <person name="Grigoriev I.V."/>
            <person name="Zhong S."/>
            <person name="Turgeon B.G."/>
        </authorList>
    </citation>
    <scope>NUCLEOTIDE SEQUENCE [LARGE SCALE GENOMIC DNA]</scope>
    <source>
        <strain evidence="2">28A</strain>
    </source>
</reference>
<proteinExistence type="predicted"/>
<evidence type="ECO:0000313" key="1">
    <source>
        <dbReference type="EMBL" id="EOA85468.1"/>
    </source>
</evidence>
<dbReference type="Proteomes" id="UP000016935">
    <property type="component" value="Unassembled WGS sequence"/>
</dbReference>
<reference evidence="1 2" key="1">
    <citation type="journal article" date="2012" name="PLoS Pathog.">
        <title>Diverse lifestyles and strategies of plant pathogenesis encoded in the genomes of eighteen Dothideomycetes fungi.</title>
        <authorList>
            <person name="Ohm R.A."/>
            <person name="Feau N."/>
            <person name="Henrissat B."/>
            <person name="Schoch C.L."/>
            <person name="Horwitz B.A."/>
            <person name="Barry K.W."/>
            <person name="Condon B.J."/>
            <person name="Copeland A.C."/>
            <person name="Dhillon B."/>
            <person name="Glaser F."/>
            <person name="Hesse C.N."/>
            <person name="Kosti I."/>
            <person name="LaButti K."/>
            <person name="Lindquist E.A."/>
            <person name="Lucas S."/>
            <person name="Salamov A.A."/>
            <person name="Bradshaw R.E."/>
            <person name="Ciuffetti L."/>
            <person name="Hamelin R.C."/>
            <person name="Kema G.H.J."/>
            <person name="Lawrence C."/>
            <person name="Scott J.A."/>
            <person name="Spatafora J.W."/>
            <person name="Turgeon B.G."/>
            <person name="de Wit P.J.G.M."/>
            <person name="Zhong S."/>
            <person name="Goodwin S.B."/>
            <person name="Grigoriev I.V."/>
        </authorList>
    </citation>
    <scope>NUCLEOTIDE SEQUENCE [LARGE SCALE GENOMIC DNA]</scope>
    <source>
        <strain evidence="2">28A</strain>
    </source>
</reference>
<dbReference type="HOGENOM" id="CLU_2159989_0_0_1"/>